<dbReference type="PANTHER" id="PTHR45527">
    <property type="entry name" value="NONRIBOSOMAL PEPTIDE SYNTHETASE"/>
    <property type="match status" value="1"/>
</dbReference>
<dbReference type="SUPFAM" id="SSF47336">
    <property type="entry name" value="ACP-like"/>
    <property type="match status" value="2"/>
</dbReference>
<dbReference type="GO" id="GO:0008610">
    <property type="term" value="P:lipid biosynthetic process"/>
    <property type="evidence" value="ECO:0007669"/>
    <property type="project" value="UniProtKB-ARBA"/>
</dbReference>
<dbReference type="GO" id="GO:0003824">
    <property type="term" value="F:catalytic activity"/>
    <property type="evidence" value="ECO:0007669"/>
    <property type="project" value="InterPro"/>
</dbReference>
<dbReference type="InterPro" id="IPR020845">
    <property type="entry name" value="AMP-binding_CS"/>
</dbReference>
<protein>
    <submittedName>
        <fullName evidence="6">Putative peptide synthetase</fullName>
    </submittedName>
</protein>
<dbReference type="NCBIfam" id="TIGR01733">
    <property type="entry name" value="AA-adenyl-dom"/>
    <property type="match status" value="1"/>
</dbReference>
<dbReference type="SUPFAM" id="SSF53474">
    <property type="entry name" value="alpha/beta-Hydrolases"/>
    <property type="match status" value="1"/>
</dbReference>
<dbReference type="FunFam" id="3.40.50.980:FF:000001">
    <property type="entry name" value="Non-ribosomal peptide synthetase"/>
    <property type="match status" value="1"/>
</dbReference>
<dbReference type="InterPro" id="IPR000873">
    <property type="entry name" value="AMP-dep_synth/lig_dom"/>
</dbReference>
<dbReference type="FunFam" id="1.10.1200.10:FF:000005">
    <property type="entry name" value="Nonribosomal peptide synthetase 1"/>
    <property type="match status" value="1"/>
</dbReference>
<dbReference type="CDD" id="cd12117">
    <property type="entry name" value="A_NRPS_Srf_like"/>
    <property type="match status" value="1"/>
</dbReference>
<dbReference type="Pfam" id="PF00668">
    <property type="entry name" value="Condensation"/>
    <property type="match status" value="1"/>
</dbReference>
<dbReference type="FunFam" id="2.30.38.10:FF:000001">
    <property type="entry name" value="Non-ribosomal peptide synthetase PvdI"/>
    <property type="match status" value="1"/>
</dbReference>
<dbReference type="InterPro" id="IPR010071">
    <property type="entry name" value="AA_adenyl_dom"/>
</dbReference>
<evidence type="ECO:0000313" key="6">
    <source>
        <dbReference type="EMBL" id="BAY67314.1"/>
    </source>
</evidence>
<keyword evidence="4" id="KW-0597">Phosphoprotein</keyword>
<proteinExistence type="inferred from homology"/>
<dbReference type="Pfam" id="PF00501">
    <property type="entry name" value="AMP-binding"/>
    <property type="match status" value="1"/>
</dbReference>
<dbReference type="InterPro" id="IPR036736">
    <property type="entry name" value="ACP-like_sf"/>
</dbReference>
<dbReference type="GO" id="GO:0043041">
    <property type="term" value="P:amino acid activation for nonribosomal peptide biosynthetic process"/>
    <property type="evidence" value="ECO:0007669"/>
    <property type="project" value="TreeGrafter"/>
</dbReference>
<dbReference type="Gene3D" id="3.30.559.30">
    <property type="entry name" value="Nonribosomal peptide synthetase, condensation domain"/>
    <property type="match status" value="1"/>
</dbReference>
<evidence type="ECO:0000259" key="5">
    <source>
        <dbReference type="PROSITE" id="PS50075"/>
    </source>
</evidence>
<dbReference type="EMBL" id="AP018216">
    <property type="protein sequence ID" value="BAY67314.1"/>
    <property type="molecule type" value="Genomic_DNA"/>
</dbReference>
<keyword evidence="3" id="KW-0596">Phosphopantetheine</keyword>
<comment type="similarity">
    <text evidence="2">Belongs to the ATP-dependent AMP-binding enzyme family.</text>
</comment>
<gene>
    <name evidence="6" type="ORF">NIES23_00870</name>
</gene>
<dbReference type="PROSITE" id="PS00012">
    <property type="entry name" value="PHOSPHOPANTETHEINE"/>
    <property type="match status" value="1"/>
</dbReference>
<dbReference type="SUPFAM" id="SSF56801">
    <property type="entry name" value="Acetyl-CoA synthetase-like"/>
    <property type="match status" value="1"/>
</dbReference>
<comment type="cofactor">
    <cofactor evidence="1">
        <name>pantetheine 4'-phosphate</name>
        <dbReference type="ChEBI" id="CHEBI:47942"/>
    </cofactor>
</comment>
<dbReference type="InterPro" id="IPR045851">
    <property type="entry name" value="AMP-bd_C_sf"/>
</dbReference>
<evidence type="ECO:0000256" key="1">
    <source>
        <dbReference type="ARBA" id="ARBA00001957"/>
    </source>
</evidence>
<dbReference type="PROSITE" id="PS00455">
    <property type="entry name" value="AMP_BINDING"/>
    <property type="match status" value="1"/>
</dbReference>
<accession>A0A1Z4KEB9</accession>
<dbReference type="SUPFAM" id="SSF52777">
    <property type="entry name" value="CoA-dependent acyltransferases"/>
    <property type="match status" value="2"/>
</dbReference>
<feature type="domain" description="Carrier" evidence="5">
    <location>
        <begin position="542"/>
        <end position="616"/>
    </location>
</feature>
<evidence type="ECO:0000256" key="4">
    <source>
        <dbReference type="ARBA" id="ARBA00022553"/>
    </source>
</evidence>
<dbReference type="Pfam" id="PF00550">
    <property type="entry name" value="PP-binding"/>
    <property type="match status" value="2"/>
</dbReference>
<dbReference type="CDD" id="cd19531">
    <property type="entry name" value="LCL_NRPS-like"/>
    <property type="match status" value="1"/>
</dbReference>
<dbReference type="SMART" id="SM00823">
    <property type="entry name" value="PKS_PP"/>
    <property type="match status" value="2"/>
</dbReference>
<dbReference type="InterPro" id="IPR020806">
    <property type="entry name" value="PKS_PP-bd"/>
</dbReference>
<dbReference type="InterPro" id="IPR025110">
    <property type="entry name" value="AMP-bd_C"/>
</dbReference>
<dbReference type="PANTHER" id="PTHR45527:SF1">
    <property type="entry name" value="FATTY ACID SYNTHASE"/>
    <property type="match status" value="1"/>
</dbReference>
<dbReference type="GO" id="GO:0005829">
    <property type="term" value="C:cytosol"/>
    <property type="evidence" value="ECO:0007669"/>
    <property type="project" value="TreeGrafter"/>
</dbReference>
<dbReference type="Gene3D" id="1.10.1200.10">
    <property type="entry name" value="ACP-like"/>
    <property type="match status" value="2"/>
</dbReference>
<name>A0A1Z4KEB9_ANAVA</name>
<dbReference type="GO" id="GO:0031177">
    <property type="term" value="F:phosphopantetheine binding"/>
    <property type="evidence" value="ECO:0007669"/>
    <property type="project" value="InterPro"/>
</dbReference>
<dbReference type="InterPro" id="IPR001031">
    <property type="entry name" value="Thioesterase"/>
</dbReference>
<feature type="domain" description="Carrier" evidence="5">
    <location>
        <begin position="1104"/>
        <end position="1179"/>
    </location>
</feature>
<dbReference type="InterPro" id="IPR023213">
    <property type="entry name" value="CAT-like_dom_sf"/>
</dbReference>
<evidence type="ECO:0000256" key="2">
    <source>
        <dbReference type="ARBA" id="ARBA00006432"/>
    </source>
</evidence>
<dbReference type="InterPro" id="IPR001242">
    <property type="entry name" value="Condensation_dom"/>
</dbReference>
<dbReference type="InterPro" id="IPR029058">
    <property type="entry name" value="AB_hydrolase_fold"/>
</dbReference>
<dbReference type="Gene3D" id="3.40.50.1820">
    <property type="entry name" value="alpha/beta hydrolase"/>
    <property type="match status" value="1"/>
</dbReference>
<dbReference type="GO" id="GO:0044550">
    <property type="term" value="P:secondary metabolite biosynthetic process"/>
    <property type="evidence" value="ECO:0007669"/>
    <property type="project" value="UniProtKB-ARBA"/>
</dbReference>
<dbReference type="Proteomes" id="UP000217507">
    <property type="component" value="Chromosome"/>
</dbReference>
<dbReference type="Gene3D" id="3.30.300.30">
    <property type="match status" value="1"/>
</dbReference>
<dbReference type="Gene3D" id="3.30.559.10">
    <property type="entry name" value="Chloramphenicol acetyltransferase-like domain"/>
    <property type="match status" value="1"/>
</dbReference>
<dbReference type="Pfam" id="PF13193">
    <property type="entry name" value="AMP-binding_C"/>
    <property type="match status" value="1"/>
</dbReference>
<reference evidence="6 7" key="1">
    <citation type="submission" date="2017-06" db="EMBL/GenBank/DDBJ databases">
        <title>Genome sequencing of cyanobaciteial culture collection at National Institute for Environmental Studies (NIES).</title>
        <authorList>
            <person name="Hirose Y."/>
            <person name="Shimura Y."/>
            <person name="Fujisawa T."/>
            <person name="Nakamura Y."/>
            <person name="Kawachi M."/>
        </authorList>
    </citation>
    <scope>NUCLEOTIDE SEQUENCE [LARGE SCALE GENOMIC DNA]</scope>
    <source>
        <strain evidence="6 7">NIES-23</strain>
    </source>
</reference>
<dbReference type="InterPro" id="IPR009081">
    <property type="entry name" value="PP-bd_ACP"/>
</dbReference>
<dbReference type="PROSITE" id="PS50075">
    <property type="entry name" value="CARRIER"/>
    <property type="match status" value="2"/>
</dbReference>
<dbReference type="FunFam" id="3.40.50.12780:FF:000012">
    <property type="entry name" value="Non-ribosomal peptide synthetase"/>
    <property type="match status" value="1"/>
</dbReference>
<dbReference type="Pfam" id="PF00975">
    <property type="entry name" value="Thioesterase"/>
    <property type="match status" value="1"/>
</dbReference>
<dbReference type="InterPro" id="IPR006162">
    <property type="entry name" value="Ppantetheine_attach_site"/>
</dbReference>
<evidence type="ECO:0000256" key="3">
    <source>
        <dbReference type="ARBA" id="ARBA00022450"/>
    </source>
</evidence>
<dbReference type="Gene3D" id="3.40.50.980">
    <property type="match status" value="2"/>
</dbReference>
<evidence type="ECO:0000313" key="7">
    <source>
        <dbReference type="Proteomes" id="UP000217507"/>
    </source>
</evidence>
<dbReference type="FunFam" id="3.30.300.30:FF:000010">
    <property type="entry name" value="Enterobactin synthetase component F"/>
    <property type="match status" value="1"/>
</dbReference>
<dbReference type="Gene3D" id="2.30.38.10">
    <property type="entry name" value="Luciferase, Domain 3"/>
    <property type="match status" value="1"/>
</dbReference>
<organism evidence="6 7">
    <name type="scientific">Trichormus variabilis NIES-23</name>
    <dbReference type="NCBI Taxonomy" id="1973479"/>
    <lineage>
        <taxon>Bacteria</taxon>
        <taxon>Bacillati</taxon>
        <taxon>Cyanobacteriota</taxon>
        <taxon>Cyanophyceae</taxon>
        <taxon>Nostocales</taxon>
        <taxon>Nostocaceae</taxon>
        <taxon>Trichormus</taxon>
    </lineage>
</organism>
<sequence>MTISTSSNQIIGFKLLEEWTNTKTDYPRNSTIHELFRIQVLTTPNSVAVEYKNQKITYQELENKSNQFAYYLRHIGVKKETLVALYLERSPDVIIAILAILKAGGAYLPLDISAPLERLETIIKDAEAFILITQESQLNYLEKITDEIQTICIDNQSNLTDFSDDISLCSEVTAHNLAYVMYTSGSTGKPKGVCVEHRGVVRLVKNTNYANFSCDEVILQLASIAFDAATFEIWAALLNGGKLVLMPINIPSLQEIGMAIKQYHVTTLWLTAGLFNLMVEEQIEHLKSLRQLLAGGDVLSVYHVSKVIEELPNCQLINGYGPTENTTFTCCHKITVNDLIKDSIPIGRPIANTQVYILDDVLQLVPIGIAGELYIGGDGLARGYLNKPDLTAEKFIPHPFSDKPNSRLYKTGDRVRWLPDGTIEFLGRIDFQVKIRGFRVELGEIEAILAQHPSVRSAVVLAQEYQPADKRLVAYFTREENCNTVAPSELRHFLQQKLPNYMIPSAFISLEKLPLNANGKVDRKALPNVDKICIDTDSNFVSPRTPTEARLASIWADVLGIQVGIYQPFLEVGGHSLHSTQIVSRVRDCFGINLPVYAVLEASTIAELSRWIESPDQQQQPKQSVPALQPISHQNNLPLSLYQERLWVSEQKSGFKPIYNLPMAFRLKGILHISSLEQAINTIIQRHESLRTTFPILEGLPVQHIASELIIAIPIQQVENDGKMEIQQLVNAEARQPFDLTQEPPIRARLLRLTEKDHVLMITIHHIVADGWSLGIFNQELSDIYAAYTQQSPCPLAPPLFQYRDFSLWHQQQFQQPEVYTPLVEYWSHQLADAPPLLQLPSDRPRPPLQSFQGRIQSFQIDSELTQQLKNLSQQSGSTLFITLLASFVILLHSYSSQKDMVIGSAVANRNHTEIESVIGCFSNIMPLRISLAGNPSFLNLLQHLRQTTLEAYIHQDFPVEQLLPTLQSTRDLSYSPWYQVIFNLLNVPMSNLELTGLNIESLPIEKNTALFDLSLLMWETTAGLSGIFEYNSDLFNERTIEQLIQDFQVLLQKLLANPNQSIRSLPMLMKDEQYWQQQKNQLTHHISSNINPPGQVTNATDFFPQDDLEQQLITIWEKVLGVSSIGVNDNFFNLGGHSLLALRLFAQIEKTLGKKLPLATLFKVPTIKELAQVIRHTENLESSFTLNSSQFDPEDYRKLMAINAGRQGEKPRPESLIVSFNHQGNKQPFFLCANALDEVLPLAPYLGQEQPIYFMESGLSVFKHRATEENIQALAAYHLNDILTLQPKGDYILGGFSFGCLVAYEIAKQLERLGKKVAILTIVDFPGSDPIFHYYLANIFPIFPKIRLFLQQPHKSLAKKNKNNSSSRKKNLQPRITPGYSGKIHLFLASDLSLSYKLLRFLFPLFGWNKQIVERVYQLPGNHRSLLEEPHVKVLADRFTLLFRDINF</sequence>